<dbReference type="EMBL" id="JAACNH010000004">
    <property type="protein sequence ID" value="KAG8445318.1"/>
    <property type="molecule type" value="Genomic_DNA"/>
</dbReference>
<evidence type="ECO:0000256" key="2">
    <source>
        <dbReference type="SAM" id="MobiDB-lite"/>
    </source>
</evidence>
<dbReference type="EMBL" id="JAACNH010000003">
    <property type="protein sequence ID" value="KAG8449274.1"/>
    <property type="molecule type" value="Genomic_DNA"/>
</dbReference>
<reference evidence="3" key="1">
    <citation type="thesis" date="2020" institute="ProQuest LLC" country="789 East Eisenhower Parkway, Ann Arbor, MI, USA">
        <title>Comparative Genomics and Chromosome Evolution.</title>
        <authorList>
            <person name="Mudd A.B."/>
        </authorList>
    </citation>
    <scope>NUCLEOTIDE SEQUENCE</scope>
    <source>
        <strain evidence="3">Female2</strain>
        <tissue evidence="3">Blood</tissue>
    </source>
</reference>
<dbReference type="PANTHER" id="PTHR21292:SF4">
    <property type="entry name" value="TUMOR NECROSIS FACTOR ALPHA-INDUCED PROTEIN 2"/>
    <property type="match status" value="1"/>
</dbReference>
<evidence type="ECO:0000313" key="4">
    <source>
        <dbReference type="EMBL" id="KAG8449274.1"/>
    </source>
</evidence>
<dbReference type="Gene3D" id="1.10.357.70">
    <property type="entry name" value="Exocyst complex component Sec6, C-terminal domain"/>
    <property type="match status" value="1"/>
</dbReference>
<dbReference type="GO" id="GO:0000149">
    <property type="term" value="F:SNARE binding"/>
    <property type="evidence" value="ECO:0007669"/>
    <property type="project" value="TreeGrafter"/>
</dbReference>
<dbReference type="OrthoDB" id="190098at2759"/>
<evidence type="ECO:0000313" key="5">
    <source>
        <dbReference type="Proteomes" id="UP000812440"/>
    </source>
</evidence>
<evidence type="ECO:0008006" key="6">
    <source>
        <dbReference type="Google" id="ProtNLM"/>
    </source>
</evidence>
<keyword evidence="5" id="KW-1185">Reference proteome</keyword>
<organism evidence="3 5">
    <name type="scientific">Hymenochirus boettgeri</name>
    <name type="common">Congo dwarf clawed frog</name>
    <dbReference type="NCBI Taxonomy" id="247094"/>
    <lineage>
        <taxon>Eukaryota</taxon>
        <taxon>Metazoa</taxon>
        <taxon>Chordata</taxon>
        <taxon>Craniata</taxon>
        <taxon>Vertebrata</taxon>
        <taxon>Euteleostomi</taxon>
        <taxon>Amphibia</taxon>
        <taxon>Batrachia</taxon>
        <taxon>Anura</taxon>
        <taxon>Pipoidea</taxon>
        <taxon>Pipidae</taxon>
        <taxon>Pipinae</taxon>
        <taxon>Hymenochirus</taxon>
    </lineage>
</organism>
<comment type="caution">
    <text evidence="3">The sequence shown here is derived from an EMBL/GenBank/DDBJ whole genome shotgun (WGS) entry which is preliminary data.</text>
</comment>
<feature type="region of interest" description="Disordered" evidence="2">
    <location>
        <begin position="1"/>
        <end position="26"/>
    </location>
</feature>
<dbReference type="GO" id="GO:0051601">
    <property type="term" value="P:exocyst localization"/>
    <property type="evidence" value="ECO:0007669"/>
    <property type="project" value="TreeGrafter"/>
</dbReference>
<dbReference type="PANTHER" id="PTHR21292">
    <property type="entry name" value="EXOCYST COMPLEX COMPONENT SEC6-RELATED"/>
    <property type="match status" value="1"/>
</dbReference>
<dbReference type="InterPro" id="IPR042532">
    <property type="entry name" value="EXOC3/Sec6_C"/>
</dbReference>
<protein>
    <recommendedName>
        <fullName evidence="6">Tumor necrosis factor alpha-induced protein 2</fullName>
    </recommendedName>
</protein>
<dbReference type="GO" id="GO:0006887">
    <property type="term" value="P:exocytosis"/>
    <property type="evidence" value="ECO:0007669"/>
    <property type="project" value="InterPro"/>
</dbReference>
<dbReference type="InterPro" id="IPR010326">
    <property type="entry name" value="EXOC3/Sec6"/>
</dbReference>
<accession>A0A8T2JNH0</accession>
<dbReference type="Proteomes" id="UP000812440">
    <property type="component" value="Chromosome 5"/>
</dbReference>
<dbReference type="Proteomes" id="UP000812440">
    <property type="component" value="Chromosome 8_10"/>
</dbReference>
<name>A0A8T2JNH0_9PIPI</name>
<proteinExistence type="inferred from homology"/>
<dbReference type="GO" id="GO:0000145">
    <property type="term" value="C:exocyst"/>
    <property type="evidence" value="ECO:0007669"/>
    <property type="project" value="InterPro"/>
</dbReference>
<evidence type="ECO:0000256" key="1">
    <source>
        <dbReference type="ARBA" id="ARBA00009447"/>
    </source>
</evidence>
<dbReference type="Pfam" id="PF06046">
    <property type="entry name" value="Sec6"/>
    <property type="match status" value="1"/>
</dbReference>
<comment type="similarity">
    <text evidence="1">Belongs to the SEC6 family.</text>
</comment>
<sequence>MNKSVSRILRMHPGRNPPIENGLGQGTAGVLKKKSRVVKIIQRILNHLGCIQPEINETNPSNFHELITAESILEDINQKKFHKASKDLIAFECECNGEPDSLLLNEKKQKAESLYQELEEKIFMVIKDSITEKCGDILGQAIQAIVEQEKEDNRCSRESISINVNNTRPRGWKQKWYHIVEVTVDKRVEQTSEHQTSFSSSSVSQTFLDLGKLFKADLIHVVQHVKPYYPVDFDVCNTYAGHYHKALLSHVNTITEFELGDKDTFFLLCWIHNIYPNLILRNPSLTEHIDETKLQKLLSTSKMKEYEDKFIYSEEMNVKMWITKSLNVEVGHWNKGMEPETLGKSYHTELHIDVLQVYSGGLKRAEEISQSMVNRIEPLLIEGLVEFTKSYKTTFEEYKERNKALQNLWSITIGNINCSRHFRDFAEQKLNNAQFQKHKENMISNLLELEELGYNILLQGLFEELKSHFKKISQSNGVCSYQVMSEIMHKVEKHIEPFTTLLTPCYKEMVGKIHFYLVKEYITRLMKKKCLKNIDQQKTLANQIQETARMLEQSFSSQDLHTAWLNKVIYHIAEIIRLQDLGAIQLEVAALIDYSDIGKKNIEAILHIKGNLNKQEVKNIVGILKCSEWKDNKNPPFFSLMKLS</sequence>
<evidence type="ECO:0000313" key="3">
    <source>
        <dbReference type="EMBL" id="KAG8445318.1"/>
    </source>
</evidence>
<gene>
    <name evidence="3" type="ORF">GDO86_010200</name>
    <name evidence="4" type="ORF">GDO86_016083</name>
</gene>
<dbReference type="AlphaFoldDB" id="A0A8T2JNH0"/>